<evidence type="ECO:0000256" key="4">
    <source>
        <dbReference type="ARBA" id="ARBA00022801"/>
    </source>
</evidence>
<reference evidence="7 8" key="1">
    <citation type="journal article" date="2017" name="Elife">
        <title>Extensive horizontal gene transfer in cheese-associated bacteria.</title>
        <authorList>
            <person name="Bonham K.S."/>
            <person name="Wolfe B.E."/>
            <person name="Dutton R.J."/>
        </authorList>
    </citation>
    <scope>NUCLEOTIDE SEQUENCE [LARGE SCALE GENOMIC DNA]</scope>
    <source>
        <strain evidence="7 8">JB196</strain>
    </source>
</reference>
<comment type="cofactor">
    <cofactor evidence="1">
        <name>Zn(2+)</name>
        <dbReference type="ChEBI" id="CHEBI:29105"/>
    </cofactor>
</comment>
<protein>
    <submittedName>
        <fullName evidence="7">Adenosine deaminase</fullName>
        <ecNumber evidence="7">3.5.4.4</ecNumber>
    </submittedName>
</protein>
<keyword evidence="3" id="KW-0479">Metal-binding</keyword>
<organism evidence="7 8">
    <name type="scientific">Vibrio casei</name>
    <dbReference type="NCBI Taxonomy" id="673372"/>
    <lineage>
        <taxon>Bacteria</taxon>
        <taxon>Pseudomonadati</taxon>
        <taxon>Pseudomonadota</taxon>
        <taxon>Gammaproteobacteria</taxon>
        <taxon>Vibrionales</taxon>
        <taxon>Vibrionaceae</taxon>
        <taxon>Vibrio</taxon>
    </lineage>
</organism>
<comment type="caution">
    <text evidence="7">The sequence shown here is derived from an EMBL/GenBank/DDBJ whole genome shotgun (WGS) entry which is preliminary data.</text>
</comment>
<dbReference type="InterPro" id="IPR001365">
    <property type="entry name" value="A_deaminase_dom"/>
</dbReference>
<dbReference type="SUPFAM" id="SSF51556">
    <property type="entry name" value="Metallo-dependent hydrolases"/>
    <property type="match status" value="1"/>
</dbReference>
<dbReference type="InterPro" id="IPR006330">
    <property type="entry name" value="Ado/ade_deaminase"/>
</dbReference>
<evidence type="ECO:0000313" key="8">
    <source>
        <dbReference type="Proteomes" id="UP000252479"/>
    </source>
</evidence>
<dbReference type="PANTHER" id="PTHR43114:SF6">
    <property type="entry name" value="ADENINE DEAMINASE"/>
    <property type="match status" value="1"/>
</dbReference>
<dbReference type="EMBL" id="QPGL01000002">
    <property type="protein sequence ID" value="RCS70034.1"/>
    <property type="molecule type" value="Genomic_DNA"/>
</dbReference>
<gene>
    <name evidence="7" type="primary">add</name>
    <name evidence="7" type="ORF">CIK83_11185</name>
</gene>
<dbReference type="GO" id="GO:0016814">
    <property type="term" value="F:hydrolase activity, acting on carbon-nitrogen (but not peptide) bonds, in cyclic amidines"/>
    <property type="evidence" value="ECO:0007669"/>
    <property type="project" value="UniProtKB-ARBA"/>
</dbReference>
<dbReference type="Proteomes" id="UP000252479">
    <property type="component" value="Unassembled WGS sequence"/>
</dbReference>
<dbReference type="EC" id="3.5.4.4" evidence="7"/>
<evidence type="ECO:0000256" key="5">
    <source>
        <dbReference type="ARBA" id="ARBA00022833"/>
    </source>
</evidence>
<keyword evidence="8" id="KW-1185">Reference proteome</keyword>
<dbReference type="Pfam" id="PF00962">
    <property type="entry name" value="A_deaminase"/>
    <property type="match status" value="1"/>
</dbReference>
<feature type="domain" description="Adenosine deaminase" evidence="6">
    <location>
        <begin position="26"/>
        <end position="364"/>
    </location>
</feature>
<proteinExistence type="inferred from homology"/>
<dbReference type="OrthoDB" id="105475at2"/>
<sequence length="403" mass="45678">MPYRNLSVKLNLYRQTRGSIMNTPLPKVILHEHIEGSVTPETALVLAKKHNVSLPDDFLYPEGAYDKDAFPNGRYQYDETDFGAFVTAYDVVADLVRDADDYYLIMKDYLLRNAQQGMIYCEMITSAFHLCYQEDAQGKVLLNADKYHDFMDAIERAINEVKEEYGTETRLQACGVRHLSREHLDLSADFIAKNPRKMVTGFNIAGNEMAGEFEDFIYVHELIDNIPLPKSYHAGEIRGPESIRDALAFGAKRIGHGIAAIKDDELIEKLIRDNITLEVAPTSNRILVTEFEQTLDNHPLRRLYEKGVRLSVNTDDAGLFGTDVGKEYHIAATVFGFSRVELLDVTLCALEAAFVSDDIKHDMIMSTYDVFTDQDWQDLEIHAANLPDGALKTRLQSRVKNKP</sequence>
<evidence type="ECO:0000256" key="2">
    <source>
        <dbReference type="ARBA" id="ARBA00006676"/>
    </source>
</evidence>
<evidence type="ECO:0000313" key="7">
    <source>
        <dbReference type="EMBL" id="RCS70034.1"/>
    </source>
</evidence>
<dbReference type="NCBIfam" id="TIGR01430">
    <property type="entry name" value="aden_deam"/>
    <property type="match status" value="1"/>
</dbReference>
<comment type="similarity">
    <text evidence="2">Belongs to the metallo-dependent hydrolases superfamily. Adenosine and AMP deaminases family.</text>
</comment>
<dbReference type="GO" id="GO:0046872">
    <property type="term" value="F:metal ion binding"/>
    <property type="evidence" value="ECO:0007669"/>
    <property type="project" value="UniProtKB-KW"/>
</dbReference>
<accession>A0A368LH15</accession>
<dbReference type="Gene3D" id="3.20.20.140">
    <property type="entry name" value="Metal-dependent hydrolases"/>
    <property type="match status" value="1"/>
</dbReference>
<evidence type="ECO:0000256" key="1">
    <source>
        <dbReference type="ARBA" id="ARBA00001947"/>
    </source>
</evidence>
<dbReference type="InterPro" id="IPR032466">
    <property type="entry name" value="Metal_Hydrolase"/>
</dbReference>
<keyword evidence="5" id="KW-0862">Zinc</keyword>
<name>A0A368LH15_9VIBR</name>
<dbReference type="GO" id="GO:0019239">
    <property type="term" value="F:deaminase activity"/>
    <property type="evidence" value="ECO:0007669"/>
    <property type="project" value="InterPro"/>
</dbReference>
<dbReference type="PANTHER" id="PTHR43114">
    <property type="entry name" value="ADENINE DEAMINASE"/>
    <property type="match status" value="1"/>
</dbReference>
<evidence type="ECO:0000259" key="6">
    <source>
        <dbReference type="Pfam" id="PF00962"/>
    </source>
</evidence>
<keyword evidence="4 7" id="KW-0378">Hydrolase</keyword>
<evidence type="ECO:0000256" key="3">
    <source>
        <dbReference type="ARBA" id="ARBA00022723"/>
    </source>
</evidence>
<dbReference type="AlphaFoldDB" id="A0A368LH15"/>